<reference evidence="1 2" key="1">
    <citation type="submission" date="2018-08" db="EMBL/GenBank/DDBJ databases">
        <title>Draft genome sequence of Psychrilyobacter sp. strain SD5 isolated from Black Sea water.</title>
        <authorList>
            <person name="Yadav S."/>
            <person name="Villanueva L."/>
            <person name="Damste J.S.S."/>
        </authorList>
    </citation>
    <scope>NUCLEOTIDE SEQUENCE [LARGE SCALE GENOMIC DNA]</scope>
    <source>
        <strain evidence="1 2">SD5</strain>
    </source>
</reference>
<accession>A0ABX9KEA6</accession>
<dbReference type="Proteomes" id="UP000263486">
    <property type="component" value="Unassembled WGS sequence"/>
</dbReference>
<protein>
    <submittedName>
        <fullName evidence="1">Uncharacterized protein</fullName>
    </submittedName>
</protein>
<gene>
    <name evidence="1" type="ORF">DYH56_12820</name>
</gene>
<name>A0ABX9KEA6_9FUSO</name>
<dbReference type="EMBL" id="QUAJ01000027">
    <property type="protein sequence ID" value="REI39969.1"/>
    <property type="molecule type" value="Genomic_DNA"/>
</dbReference>
<sequence length="271" mass="31232">MNFKCKCGTKYRAKTPEFTGDIEAVIYTDGVVEGAVTPRKIDVFICDTCKKIKSVSECEQIEEVGKTLLEPTTEEYLEILKDEKFKNLNIRIKTWQRSNDKYREIDSLDDLKVKVELLKATISQIPSITHFNQYIAKMVKKKEALSDENSIIIVEEKINELIQKREEVFGRLKEKNHLNNITSQIKEMEEIGEAEVVYTSQEKENMKILLDTLGGSSAEKILKAELYRNLGEFEKSTVVAGEITEKQYEKIKDLIKNLSERKLKKPARLNS</sequence>
<comment type="caution">
    <text evidence="1">The sequence shown here is derived from an EMBL/GenBank/DDBJ whole genome shotgun (WGS) entry which is preliminary data.</text>
</comment>
<organism evidence="1 2">
    <name type="scientific">Psychrilyobacter piezotolerans</name>
    <dbReference type="NCBI Taxonomy" id="2293438"/>
    <lineage>
        <taxon>Bacteria</taxon>
        <taxon>Fusobacteriati</taxon>
        <taxon>Fusobacteriota</taxon>
        <taxon>Fusobacteriia</taxon>
        <taxon>Fusobacteriales</taxon>
        <taxon>Fusobacteriaceae</taxon>
        <taxon>Psychrilyobacter</taxon>
    </lineage>
</organism>
<keyword evidence="2" id="KW-1185">Reference proteome</keyword>
<evidence type="ECO:0000313" key="1">
    <source>
        <dbReference type="EMBL" id="REI39969.1"/>
    </source>
</evidence>
<dbReference type="RefSeq" id="WP_114643275.1">
    <property type="nucleotide sequence ID" value="NZ_JAACIO010000026.1"/>
</dbReference>
<evidence type="ECO:0000313" key="2">
    <source>
        <dbReference type="Proteomes" id="UP000263486"/>
    </source>
</evidence>
<proteinExistence type="predicted"/>